<name>A0A7R8AMN5_9EURO</name>
<feature type="domain" description="Flavin reductase like" evidence="6">
    <location>
        <begin position="87"/>
        <end position="242"/>
    </location>
</feature>
<evidence type="ECO:0000313" key="7">
    <source>
        <dbReference type="EMBL" id="BCS25209.1"/>
    </source>
</evidence>
<dbReference type="PANTHER" id="PTHR33798:SF5">
    <property type="entry name" value="FLAVIN REDUCTASE LIKE DOMAIN-CONTAINING PROTEIN"/>
    <property type="match status" value="1"/>
</dbReference>
<evidence type="ECO:0000256" key="1">
    <source>
        <dbReference type="ARBA" id="ARBA00001917"/>
    </source>
</evidence>
<dbReference type="GeneID" id="64975214"/>
<dbReference type="RefSeq" id="XP_041557403.1">
    <property type="nucleotide sequence ID" value="XM_041704860.1"/>
</dbReference>
<reference evidence="7" key="2">
    <citation type="submission" date="2021-02" db="EMBL/GenBank/DDBJ databases">
        <title>Aspergillus puulaauensis MK2 genome sequence.</title>
        <authorList>
            <person name="Futagami T."/>
            <person name="Mori K."/>
            <person name="Kadooka C."/>
            <person name="Tanaka T."/>
        </authorList>
    </citation>
    <scope>NUCLEOTIDE SEQUENCE</scope>
    <source>
        <strain evidence="7">MK2</strain>
    </source>
</reference>
<keyword evidence="3" id="KW-0288">FMN</keyword>
<feature type="compositionally biased region" description="Basic and acidic residues" evidence="5">
    <location>
        <begin position="30"/>
        <end position="39"/>
    </location>
</feature>
<comment type="cofactor">
    <cofactor evidence="1">
        <name>FMN</name>
        <dbReference type="ChEBI" id="CHEBI:58210"/>
    </cofactor>
</comment>
<dbReference type="Pfam" id="PF01613">
    <property type="entry name" value="Flavin_Reduct"/>
    <property type="match status" value="1"/>
</dbReference>
<feature type="region of interest" description="Disordered" evidence="5">
    <location>
        <begin position="30"/>
        <end position="58"/>
    </location>
</feature>
<dbReference type="InterPro" id="IPR012349">
    <property type="entry name" value="Split_barrel_FMN-bd"/>
</dbReference>
<evidence type="ECO:0000256" key="2">
    <source>
        <dbReference type="ARBA" id="ARBA00022630"/>
    </source>
</evidence>
<keyword evidence="8" id="KW-1185">Reference proteome</keyword>
<gene>
    <name evidence="7" type="ORF">APUU_41653S</name>
</gene>
<dbReference type="KEGG" id="apuu:APUU_41653S"/>
<dbReference type="AlphaFoldDB" id="A0A7R8AMN5"/>
<dbReference type="Gene3D" id="2.30.110.10">
    <property type="entry name" value="Electron Transport, Fmn-binding Protein, Chain A"/>
    <property type="match status" value="1"/>
</dbReference>
<dbReference type="SUPFAM" id="SSF50475">
    <property type="entry name" value="FMN-binding split barrel"/>
    <property type="match status" value="1"/>
</dbReference>
<dbReference type="SMART" id="SM00903">
    <property type="entry name" value="Flavin_Reduct"/>
    <property type="match status" value="1"/>
</dbReference>
<dbReference type="PANTHER" id="PTHR33798">
    <property type="entry name" value="FLAVOPROTEIN OXYGENASE"/>
    <property type="match status" value="1"/>
</dbReference>
<accession>A0A7R8AMN5</accession>
<evidence type="ECO:0000259" key="6">
    <source>
        <dbReference type="SMART" id="SM00903"/>
    </source>
</evidence>
<dbReference type="InterPro" id="IPR002563">
    <property type="entry name" value="Flavin_Rdtase-like_dom"/>
</dbReference>
<dbReference type="OrthoDB" id="10250990at2759"/>
<evidence type="ECO:0000313" key="8">
    <source>
        <dbReference type="Proteomes" id="UP000654913"/>
    </source>
</evidence>
<evidence type="ECO:0000256" key="3">
    <source>
        <dbReference type="ARBA" id="ARBA00022643"/>
    </source>
</evidence>
<organism evidence="7 8">
    <name type="scientific">Aspergillus puulaauensis</name>
    <dbReference type="NCBI Taxonomy" id="1220207"/>
    <lineage>
        <taxon>Eukaryota</taxon>
        <taxon>Fungi</taxon>
        <taxon>Dikarya</taxon>
        <taxon>Ascomycota</taxon>
        <taxon>Pezizomycotina</taxon>
        <taxon>Eurotiomycetes</taxon>
        <taxon>Eurotiomycetidae</taxon>
        <taxon>Eurotiales</taxon>
        <taxon>Aspergillaceae</taxon>
        <taxon>Aspergillus</taxon>
    </lineage>
</organism>
<sequence>MTKNQQIEAPDQEAQIQRNTHTDFAAVEKSRPPFNHDARVQFTKTPNPTWRAGDGASDEDWKNHKSITIDPYEEGRGPWLNYKLLISATVPRPIALASTVSADGKTANLAPFSFWQCASTDPPMYSLSFTSRSVNDTLTNLLATKEICISTTPEWVVEAANFASVNSPRHVSEWPLSGLTPKKSDLVKPAHVAESPYSVECKLHSVQDFFSKKDPSLRTSTLVVVEVIRFHIWDDAVGKDRATADIQKLRPVFRAGGITYGACPNAFELPRPVAFRELREDGHIKNLI</sequence>
<proteinExistence type="inferred from homology"/>
<dbReference type="GO" id="GO:0010181">
    <property type="term" value="F:FMN binding"/>
    <property type="evidence" value="ECO:0007669"/>
    <property type="project" value="InterPro"/>
</dbReference>
<dbReference type="Proteomes" id="UP000654913">
    <property type="component" value="Chromosome 4"/>
</dbReference>
<comment type="similarity">
    <text evidence="4">Belongs to the flavoredoxin family.</text>
</comment>
<evidence type="ECO:0000256" key="5">
    <source>
        <dbReference type="SAM" id="MobiDB-lite"/>
    </source>
</evidence>
<dbReference type="EMBL" id="AP024446">
    <property type="protein sequence ID" value="BCS25209.1"/>
    <property type="molecule type" value="Genomic_DNA"/>
</dbReference>
<keyword evidence="2" id="KW-0285">Flavoprotein</keyword>
<evidence type="ECO:0000256" key="4">
    <source>
        <dbReference type="ARBA" id="ARBA00038054"/>
    </source>
</evidence>
<protein>
    <recommendedName>
        <fullName evidence="6">Flavin reductase like domain-containing protein</fullName>
    </recommendedName>
</protein>
<reference evidence="7" key="1">
    <citation type="submission" date="2021-01" db="EMBL/GenBank/DDBJ databases">
        <authorList>
            <consortium name="Aspergillus puulaauensis MK2 genome sequencing consortium"/>
            <person name="Kazuki M."/>
            <person name="Futagami T."/>
        </authorList>
    </citation>
    <scope>NUCLEOTIDE SEQUENCE</scope>
    <source>
        <strain evidence="7">MK2</strain>
    </source>
</reference>